<protein>
    <submittedName>
        <fullName evidence="2">Uncharacterized protein</fullName>
    </submittedName>
</protein>
<feature type="coiled-coil region" evidence="1">
    <location>
        <begin position="16"/>
        <end position="112"/>
    </location>
</feature>
<name>A0A0D6Q2Y9_KOMEU</name>
<reference evidence="2 3" key="1">
    <citation type="submission" date="2012-11" db="EMBL/GenBank/DDBJ databases">
        <title>Whole genome sequence of Gluconacetobacter europaeus NBRC3261.</title>
        <authorList>
            <person name="Azuma Y."/>
            <person name="Higashiura N."/>
            <person name="Hirakawa H."/>
            <person name="Matsushita K."/>
        </authorList>
    </citation>
    <scope>NUCLEOTIDE SEQUENCE [LARGE SCALE GENOMIC DNA]</scope>
    <source>
        <strain evidence="2 3">NBRC 3261</strain>
    </source>
</reference>
<dbReference type="Proteomes" id="UP000032675">
    <property type="component" value="Unassembled WGS sequence"/>
</dbReference>
<proteinExistence type="predicted"/>
<comment type="caution">
    <text evidence="2">The sequence shown here is derived from an EMBL/GenBank/DDBJ whole genome shotgun (WGS) entry which is preliminary data.</text>
</comment>
<keyword evidence="1" id="KW-0175">Coiled coil</keyword>
<accession>A0A0D6Q2Y9</accession>
<organism evidence="2 3">
    <name type="scientific">Komagataeibacter europaeus NBRC 3261</name>
    <dbReference type="NCBI Taxonomy" id="1234669"/>
    <lineage>
        <taxon>Bacteria</taxon>
        <taxon>Pseudomonadati</taxon>
        <taxon>Pseudomonadota</taxon>
        <taxon>Alphaproteobacteria</taxon>
        <taxon>Acetobacterales</taxon>
        <taxon>Acetobacteraceae</taxon>
        <taxon>Komagataeibacter</taxon>
    </lineage>
</organism>
<dbReference type="AlphaFoldDB" id="A0A0D6Q2Y9"/>
<sequence>MHMNIINTQTDAERQRDEAIERLFGLRKQLSDLETEVSEIERAPRPLSIAQRTQRGTLEARAISLRSEITNAETSLVSLQQQAAHDADQREHAIAKQRADAANARHAEIQRQTIIAEDAAKAMDEALATIARNMDTLDTAVRSLIDHGAMQSGYMSQPHRWFMHATGGFPIIAEAVEQPLHALTCKSVATTLTERLSVAQAH</sequence>
<evidence type="ECO:0000313" key="2">
    <source>
        <dbReference type="EMBL" id="GAN97335.1"/>
    </source>
</evidence>
<gene>
    <name evidence="2" type="ORF">Geu3261_0163_002</name>
</gene>
<dbReference type="EMBL" id="BANI01000143">
    <property type="protein sequence ID" value="GAN97335.1"/>
    <property type="molecule type" value="Genomic_DNA"/>
</dbReference>
<evidence type="ECO:0000256" key="1">
    <source>
        <dbReference type="SAM" id="Coils"/>
    </source>
</evidence>
<evidence type="ECO:0000313" key="3">
    <source>
        <dbReference type="Proteomes" id="UP000032675"/>
    </source>
</evidence>